<sequence length="175" mass="19313">MTSCDAHFDNCAMRLGCGIWVEWRARSSSRRGHMYSSCLAAEQKRALALQQSGGQRAGDLPQVLCSWRYGAISIVKGYLRLRPTTFVHGTGRRSSEDAPDAPGPLLFDDRRIRSEPEVRGKRSYTGSAFHETGQHTRVSRQRTMQVPAGHASRCASLFPGDRQAGKTGSLLGTQF</sequence>
<organism evidence="2 3">
    <name type="scientific">Pseudozyma flocculosa</name>
    <dbReference type="NCBI Taxonomy" id="84751"/>
    <lineage>
        <taxon>Eukaryota</taxon>
        <taxon>Fungi</taxon>
        <taxon>Dikarya</taxon>
        <taxon>Basidiomycota</taxon>
        <taxon>Ustilaginomycotina</taxon>
        <taxon>Ustilaginomycetes</taxon>
        <taxon>Ustilaginales</taxon>
        <taxon>Ustilaginaceae</taxon>
        <taxon>Pseudozyma</taxon>
    </lineage>
</organism>
<evidence type="ECO:0000256" key="1">
    <source>
        <dbReference type="SAM" id="MobiDB-lite"/>
    </source>
</evidence>
<dbReference type="Proteomes" id="UP000323386">
    <property type="component" value="Unassembled WGS sequence"/>
</dbReference>
<gene>
    <name evidence="2" type="ORF">PSFLO_06920</name>
</gene>
<keyword evidence="3" id="KW-1185">Reference proteome</keyword>
<feature type="region of interest" description="Disordered" evidence="1">
    <location>
        <begin position="89"/>
        <end position="108"/>
    </location>
</feature>
<name>A0A5C3FAE8_9BASI</name>
<protein>
    <submittedName>
        <fullName evidence="2">Uncharacterized protein</fullName>
    </submittedName>
</protein>
<dbReference type="AlphaFoldDB" id="A0A5C3FAE8"/>
<dbReference type="EMBL" id="OOIP01000027">
    <property type="protein sequence ID" value="SPO41438.1"/>
    <property type="molecule type" value="Genomic_DNA"/>
</dbReference>
<evidence type="ECO:0000313" key="2">
    <source>
        <dbReference type="EMBL" id="SPO41438.1"/>
    </source>
</evidence>
<evidence type="ECO:0000313" key="3">
    <source>
        <dbReference type="Proteomes" id="UP000323386"/>
    </source>
</evidence>
<reference evidence="2 3" key="1">
    <citation type="submission" date="2018-03" db="EMBL/GenBank/DDBJ databases">
        <authorList>
            <person name="Guldener U."/>
        </authorList>
    </citation>
    <scope>NUCLEOTIDE SEQUENCE [LARGE SCALE GENOMIC DNA]</scope>
    <source>
        <strain evidence="2 3">DAOM196992</strain>
    </source>
</reference>
<proteinExistence type="predicted"/>
<accession>A0A5C3FAE8</accession>
<feature type="region of interest" description="Disordered" evidence="1">
    <location>
        <begin position="154"/>
        <end position="175"/>
    </location>
</feature>